<dbReference type="Proteomes" id="UP000256488">
    <property type="component" value="Unassembled WGS sequence"/>
</dbReference>
<feature type="transmembrane region" description="Helical" evidence="1">
    <location>
        <begin position="541"/>
        <end position="561"/>
    </location>
</feature>
<dbReference type="EMBL" id="NFZX01000016">
    <property type="protein sequence ID" value="RFA35017.1"/>
    <property type="molecule type" value="Genomic_DNA"/>
</dbReference>
<reference evidence="2 3" key="1">
    <citation type="submission" date="2017-05" db="EMBL/GenBank/DDBJ databases">
        <title>Virgibacillus sp. AK90 isolated from a saltern of Kakinada, India.</title>
        <authorList>
            <person name="Gupta V."/>
            <person name="Sidhu C."/>
            <person name="Korpole S."/>
            <person name="Pinnaka A.K."/>
        </authorList>
    </citation>
    <scope>NUCLEOTIDE SEQUENCE [LARGE SCALE GENOMIC DNA]</scope>
    <source>
        <strain evidence="2 3">AK90</strain>
    </source>
</reference>
<gene>
    <name evidence="2" type="ORF">CAI16_09175</name>
</gene>
<keyword evidence="1" id="KW-1133">Transmembrane helix</keyword>
<comment type="caution">
    <text evidence="2">The sequence shown here is derived from an EMBL/GenBank/DDBJ whole genome shotgun (WGS) entry which is preliminary data.</text>
</comment>
<protein>
    <recommendedName>
        <fullName evidence="4">FtsX-like permease family protein</fullName>
    </recommendedName>
</protein>
<accession>A0A3E0WSS9</accession>
<name>A0A3E0WSS9_9BACI</name>
<evidence type="ECO:0008006" key="4">
    <source>
        <dbReference type="Google" id="ProtNLM"/>
    </source>
</evidence>
<dbReference type="InterPro" id="IPR050250">
    <property type="entry name" value="Macrolide_Exporter_MacB"/>
</dbReference>
<evidence type="ECO:0000313" key="3">
    <source>
        <dbReference type="Proteomes" id="UP000256488"/>
    </source>
</evidence>
<feature type="transmembrane region" description="Helical" evidence="1">
    <location>
        <begin position="710"/>
        <end position="730"/>
    </location>
</feature>
<evidence type="ECO:0000313" key="2">
    <source>
        <dbReference type="EMBL" id="RFA35017.1"/>
    </source>
</evidence>
<feature type="transmembrane region" description="Helical" evidence="1">
    <location>
        <begin position="766"/>
        <end position="788"/>
    </location>
</feature>
<keyword evidence="1" id="KW-0472">Membrane</keyword>
<feature type="transmembrane region" description="Helical" evidence="1">
    <location>
        <begin position="619"/>
        <end position="637"/>
    </location>
</feature>
<feature type="transmembrane region" description="Helical" evidence="1">
    <location>
        <begin position="668"/>
        <end position="690"/>
    </location>
</feature>
<feature type="transmembrane region" description="Helical" evidence="1">
    <location>
        <begin position="794"/>
        <end position="817"/>
    </location>
</feature>
<dbReference type="PANTHER" id="PTHR30572:SF4">
    <property type="entry name" value="ABC TRANSPORTER PERMEASE YTRF"/>
    <property type="match status" value="1"/>
</dbReference>
<feature type="transmembrane region" description="Helical" evidence="1">
    <location>
        <begin position="593"/>
        <end position="613"/>
    </location>
</feature>
<evidence type="ECO:0000256" key="1">
    <source>
        <dbReference type="SAM" id="Phobius"/>
    </source>
</evidence>
<dbReference type="GO" id="GO:0005886">
    <property type="term" value="C:plasma membrane"/>
    <property type="evidence" value="ECO:0007669"/>
    <property type="project" value="TreeGrafter"/>
</dbReference>
<proteinExistence type="predicted"/>
<keyword evidence="1" id="KW-0812">Transmembrane</keyword>
<dbReference type="GO" id="GO:0022857">
    <property type="term" value="F:transmembrane transporter activity"/>
    <property type="evidence" value="ECO:0007669"/>
    <property type="project" value="TreeGrafter"/>
</dbReference>
<organism evidence="2 3">
    <name type="scientific">Virgibacillus dokdonensis</name>
    <dbReference type="NCBI Taxonomy" id="302167"/>
    <lineage>
        <taxon>Bacteria</taxon>
        <taxon>Bacillati</taxon>
        <taxon>Bacillota</taxon>
        <taxon>Bacilli</taxon>
        <taxon>Bacillales</taxon>
        <taxon>Bacillaceae</taxon>
        <taxon>Virgibacillus</taxon>
    </lineage>
</organism>
<sequence length="827" mass="93741">MIRLSWQSVKNKTRSSFLLFGSLLAIFVAGPISIATLFDIQTEVKGNIESHARGTYDILVRPKDAQTEVEKEIGKVEENYLNYGDGGITLQQWEQMKDLEEVEIAAPVASLGYFTGDNKTFSFEFPTSSSYLKLYFKTSDGINDYRITQGSSYYYMLKQNGYYTDDFDFIRKPGAESIYEGMRPEFTLPYTYYLTVGVDREQEEKLTGLDLSAMDNSITQEYEQLIAHDNADTHIPLIYLENAFTPLTAHVTKAILDWSSAQTIQLKKELGLPEGQAFFFSDQYDHLSKRMQEVAYTDKEEFEIDLSNHILPFYYKPFKYHYDGTFSESFNYLSGLSETPLFYRTHPIDYTILEQDALKVVQVGKHTGVPTYREIEKVGKSTRLEATDPPFRLVPVGTFTTKEFQQTLAASPLGMYQQSPTTTLHEGKNVRETITPGSFISSPAYGIIDLEDAAYIKGDSPIDAIRVKVSDISAYNQAAIDKIRRTVGHISEIGDFHITVVAGASHSPVTLDVEGIGKVEQMWTTLGAATTIAEGWNTTNILIASMFSMISILYIMNHFLFRNRTQLEERQLLYDIGWTKKAIQRFHLSESGLVASLACLFGGIILLICYFLQFIQPVAWVAFSLFVLCTFIIMLGCSKRFKKQKHRTWNSNKLKRVWMRNLAFYKNLISLSFLQLVFVTLLVNFVPAVLYVTNQTTGETHLGTYINELVFLLMMIILGATFYVALTTIMESISSTLLLRRDEIITLRDIGWRSKDVRLTIMKESLAWMLPAFMLGMTCSITLLFVLFTPSINVVYISLITSGCFSLISVGVAYVIVKQTLKQIATS</sequence>
<dbReference type="PANTHER" id="PTHR30572">
    <property type="entry name" value="MEMBRANE COMPONENT OF TRANSPORTER-RELATED"/>
    <property type="match status" value="1"/>
</dbReference>
<dbReference type="AlphaFoldDB" id="A0A3E0WSS9"/>
<dbReference type="RefSeq" id="WP_116278149.1">
    <property type="nucleotide sequence ID" value="NZ_NFZX01000016.1"/>
</dbReference>